<protein>
    <recommendedName>
        <fullName evidence="4">Chitinase</fullName>
    </recommendedName>
</protein>
<sequence>MRKTAAGLLLAFGLLAASTTGAQASEPAAVVGLPTPSIEITVWEFGLTIGDGPVDDQWG</sequence>
<evidence type="ECO:0000256" key="1">
    <source>
        <dbReference type="SAM" id="SignalP"/>
    </source>
</evidence>
<feature type="chain" id="PRO_5047409249" description="Chitinase" evidence="1">
    <location>
        <begin position="25"/>
        <end position="59"/>
    </location>
</feature>
<evidence type="ECO:0008006" key="4">
    <source>
        <dbReference type="Google" id="ProtNLM"/>
    </source>
</evidence>
<dbReference type="RefSeq" id="WP_219671057.1">
    <property type="nucleotide sequence ID" value="NZ_WTFF01000321.1"/>
</dbReference>
<organism evidence="2 3">
    <name type="scientific">Streptomyces bambusae</name>
    <dbReference type="NCBI Taxonomy" id="1550616"/>
    <lineage>
        <taxon>Bacteria</taxon>
        <taxon>Bacillati</taxon>
        <taxon>Actinomycetota</taxon>
        <taxon>Actinomycetes</taxon>
        <taxon>Kitasatosporales</taxon>
        <taxon>Streptomycetaceae</taxon>
        <taxon>Streptomyces</taxon>
    </lineage>
</organism>
<evidence type="ECO:0000313" key="2">
    <source>
        <dbReference type="EMBL" id="MBW5485972.1"/>
    </source>
</evidence>
<reference evidence="2 3" key="1">
    <citation type="submission" date="2019-12" db="EMBL/GenBank/DDBJ databases">
        <title>Genome sequence of Streptomyces bambusae.</title>
        <authorList>
            <person name="Bansal K."/>
            <person name="Choksket S."/>
            <person name="Korpole S."/>
            <person name="Patil P.B."/>
        </authorList>
    </citation>
    <scope>NUCLEOTIDE SEQUENCE [LARGE SCALE GENOMIC DNA]</scope>
    <source>
        <strain evidence="2 3">SK60</strain>
    </source>
</reference>
<keyword evidence="1" id="KW-0732">Signal</keyword>
<evidence type="ECO:0000313" key="3">
    <source>
        <dbReference type="Proteomes" id="UP000812013"/>
    </source>
</evidence>
<accession>A0ABS6ZDX2</accession>
<name>A0ABS6ZDX2_9ACTN</name>
<proteinExistence type="predicted"/>
<dbReference type="Proteomes" id="UP000812013">
    <property type="component" value="Unassembled WGS sequence"/>
</dbReference>
<feature type="signal peptide" evidence="1">
    <location>
        <begin position="1"/>
        <end position="24"/>
    </location>
</feature>
<gene>
    <name evidence="2" type="ORF">GPJ59_29925</name>
</gene>
<keyword evidence="3" id="KW-1185">Reference proteome</keyword>
<dbReference type="EMBL" id="WTFF01000321">
    <property type="protein sequence ID" value="MBW5485972.1"/>
    <property type="molecule type" value="Genomic_DNA"/>
</dbReference>
<comment type="caution">
    <text evidence="2">The sequence shown here is derived from an EMBL/GenBank/DDBJ whole genome shotgun (WGS) entry which is preliminary data.</text>
</comment>